<evidence type="ECO:0000313" key="8">
    <source>
        <dbReference type="EMBL" id="MPY11234.1"/>
    </source>
</evidence>
<feature type="transmembrane region" description="Helical" evidence="7">
    <location>
        <begin position="57"/>
        <end position="80"/>
    </location>
</feature>
<dbReference type="InterPro" id="IPR029044">
    <property type="entry name" value="Nucleotide-diphossugar_trans"/>
</dbReference>
<evidence type="ECO:0000256" key="4">
    <source>
        <dbReference type="ARBA" id="ARBA00022692"/>
    </source>
</evidence>
<accession>A0A7X1NQM6</accession>
<dbReference type="GO" id="GO:0012505">
    <property type="term" value="C:endomembrane system"/>
    <property type="evidence" value="ECO:0007669"/>
    <property type="project" value="UniProtKB-SubCell"/>
</dbReference>
<evidence type="ECO:0000256" key="7">
    <source>
        <dbReference type="SAM" id="Phobius"/>
    </source>
</evidence>
<dbReference type="PANTHER" id="PTHR43867:SF2">
    <property type="entry name" value="CELLULOSE SYNTHASE CATALYTIC SUBUNIT A [UDP-FORMING]"/>
    <property type="match status" value="1"/>
</dbReference>
<keyword evidence="2" id="KW-0328">Glycosyltransferase</keyword>
<dbReference type="OrthoDB" id="9806824at2"/>
<evidence type="ECO:0000256" key="1">
    <source>
        <dbReference type="ARBA" id="ARBA00004127"/>
    </source>
</evidence>
<dbReference type="GO" id="GO:0016760">
    <property type="term" value="F:cellulose synthase (UDP-forming) activity"/>
    <property type="evidence" value="ECO:0007669"/>
    <property type="project" value="InterPro"/>
</dbReference>
<feature type="transmembrane region" description="Helical" evidence="7">
    <location>
        <begin position="540"/>
        <end position="558"/>
    </location>
</feature>
<comment type="subcellular location">
    <subcellularLocation>
        <location evidence="1">Endomembrane system</location>
        <topology evidence="1">Multi-pass membrane protein</topology>
    </subcellularLocation>
</comment>
<proteinExistence type="predicted"/>
<evidence type="ECO:0000256" key="5">
    <source>
        <dbReference type="ARBA" id="ARBA00022989"/>
    </source>
</evidence>
<keyword evidence="6 7" id="KW-0472">Membrane</keyword>
<evidence type="ECO:0000256" key="3">
    <source>
        <dbReference type="ARBA" id="ARBA00022679"/>
    </source>
</evidence>
<dbReference type="GO" id="GO:0030244">
    <property type="term" value="P:cellulose biosynthetic process"/>
    <property type="evidence" value="ECO:0007669"/>
    <property type="project" value="InterPro"/>
</dbReference>
<dbReference type="Pfam" id="PF03552">
    <property type="entry name" value="Cellulose_synt"/>
    <property type="match status" value="1"/>
</dbReference>
<evidence type="ECO:0000256" key="2">
    <source>
        <dbReference type="ARBA" id="ARBA00022676"/>
    </source>
</evidence>
<keyword evidence="9" id="KW-1185">Reference proteome</keyword>
<dbReference type="EMBL" id="VJXX01000003">
    <property type="protein sequence ID" value="MPY11234.1"/>
    <property type="molecule type" value="Genomic_DNA"/>
</dbReference>
<feature type="transmembrane region" description="Helical" evidence="7">
    <location>
        <begin position="650"/>
        <end position="669"/>
    </location>
</feature>
<dbReference type="InterPro" id="IPR050321">
    <property type="entry name" value="Glycosyltr_2/OpgH_subfam"/>
</dbReference>
<dbReference type="Gene3D" id="3.90.550.10">
    <property type="entry name" value="Spore Coat Polysaccharide Biosynthesis Protein SpsA, Chain A"/>
    <property type="match status" value="2"/>
</dbReference>
<keyword evidence="3 8" id="KW-0808">Transferase</keyword>
<dbReference type="PANTHER" id="PTHR43867">
    <property type="entry name" value="CELLULOSE SYNTHASE CATALYTIC SUBUNIT A [UDP-FORMING]"/>
    <property type="match status" value="1"/>
</dbReference>
<feature type="transmembrane region" description="Helical" evidence="7">
    <location>
        <begin position="619"/>
        <end position="638"/>
    </location>
</feature>
<dbReference type="AlphaFoldDB" id="A0A7X1NQM6"/>
<keyword evidence="5 7" id="KW-1133">Transmembrane helix</keyword>
<organism evidence="8 9">
    <name type="scientific">Arthrobacter bussei</name>
    <dbReference type="NCBI Taxonomy" id="2594179"/>
    <lineage>
        <taxon>Bacteria</taxon>
        <taxon>Bacillati</taxon>
        <taxon>Actinomycetota</taxon>
        <taxon>Actinomycetes</taxon>
        <taxon>Micrococcales</taxon>
        <taxon>Micrococcaceae</taxon>
        <taxon>Arthrobacter</taxon>
    </lineage>
</organism>
<dbReference type="Proteomes" id="UP000326464">
    <property type="component" value="Unassembled WGS sequence"/>
</dbReference>
<dbReference type="InterPro" id="IPR005150">
    <property type="entry name" value="Cellulose_synth"/>
</dbReference>
<dbReference type="CDD" id="cd06421">
    <property type="entry name" value="CESA_CelA_like"/>
    <property type="match status" value="1"/>
</dbReference>
<evidence type="ECO:0000256" key="6">
    <source>
        <dbReference type="ARBA" id="ARBA00023136"/>
    </source>
</evidence>
<dbReference type="RefSeq" id="WP_152815425.1">
    <property type="nucleotide sequence ID" value="NZ_VJXX01000003.1"/>
</dbReference>
<keyword evidence="4 7" id="KW-0812">Transmembrane</keyword>
<sequence>MGNTPPIGPSERARRSAAHDDLPKGRTLLIRAIVLVTAVLGINYIVWRWLFSINWDAWWIAIPLILAETYSLIDSLLFGFTVWKLKKRTPPEAPEGLTVDVFITTYNEPLDLVLTTARAAKAIRYPHRTWILDDGNRAEVRAAAEAEGIGWITRSADWKDMPRHAKAGNLNNALMSTDGEFLVILDADQIPDPLILDRTLGYFTNEKMALVQTPQVFVNVPDSDPLGSQAPLFYGPIQQGKDGWNAAFFCGSNAIIRREALMQLGVTRYVSEIELALHKALKTSDKVIAKAKKGLGPDSERVEEALDLVAKDIRRVRRRLGKGHGISEVTYEFQQRMQAVTRGLVAADIAAFHEDLASLADLDIIGLEEGLQDASISTPGLAVVDDAALDQLAQRSWSPLAAIDAVRVLIESVNADRGGEAQAVMPMATISVTEDMATCMRLHSLKWETAYHHEKLADGLAPEDLNSMLTQRLRWAQGTIQVLFRENPFAQKGLTIAQKLMYGATMWSYLSGFAAIIYIAAPIIYLIFGILPVNSISTEFFIRLIPFLLVNQLLFAVVGKGVKTWRGQQYSLALFPIWIRSITSAFGNVYLGRSLDFAVTPKTLQQDHQLRWDLVKPQLWAMGLLVAAVIIGIIRMLVGQADILGTSVNIVWVIFDLVIFSVIIEAVRYRGYEHYQADIAEAKARQDAKA</sequence>
<protein>
    <submittedName>
        <fullName evidence="8">Glycosyltransferase</fullName>
    </submittedName>
</protein>
<dbReference type="SUPFAM" id="SSF53448">
    <property type="entry name" value="Nucleotide-diphospho-sugar transferases"/>
    <property type="match status" value="2"/>
</dbReference>
<evidence type="ECO:0000313" key="9">
    <source>
        <dbReference type="Proteomes" id="UP000326464"/>
    </source>
</evidence>
<feature type="transmembrane region" description="Helical" evidence="7">
    <location>
        <begin position="28"/>
        <end position="51"/>
    </location>
</feature>
<gene>
    <name evidence="8" type="ORF">FNH21_10985</name>
</gene>
<comment type="caution">
    <text evidence="8">The sequence shown here is derived from an EMBL/GenBank/DDBJ whole genome shotgun (WGS) entry which is preliminary data.</text>
</comment>
<feature type="transmembrane region" description="Helical" evidence="7">
    <location>
        <begin position="507"/>
        <end position="528"/>
    </location>
</feature>
<name>A0A7X1NQM6_9MICC</name>
<reference evidence="9" key="1">
    <citation type="submission" date="2019-07" db="EMBL/GenBank/DDBJ databases">
        <title>Arthrobacter KR32 sp. nov., isolated from mountain cheese made of cows milk.</title>
        <authorList>
            <person name="Flegler A."/>
        </authorList>
    </citation>
    <scope>NUCLEOTIDE SEQUENCE [LARGE SCALE GENOMIC DNA]</scope>
    <source>
        <strain evidence="9">KR32</strain>
    </source>
</reference>
<dbReference type="GO" id="GO:0005886">
    <property type="term" value="C:plasma membrane"/>
    <property type="evidence" value="ECO:0007669"/>
    <property type="project" value="TreeGrafter"/>
</dbReference>